<feature type="coiled-coil region" evidence="1">
    <location>
        <begin position="71"/>
        <end position="99"/>
    </location>
</feature>
<dbReference type="STRING" id="43064.SAMN04488086_12230"/>
<dbReference type="EMBL" id="FWEY01000002">
    <property type="protein sequence ID" value="SLM51057.1"/>
    <property type="molecule type" value="Genomic_DNA"/>
</dbReference>
<keyword evidence="2" id="KW-1133">Transmembrane helix</keyword>
<proteinExistence type="predicted"/>
<dbReference type="AlphaFoldDB" id="A0A1W1IDC0"/>
<keyword evidence="1" id="KW-0175">Coiled coil</keyword>
<sequence length="211" mass="22629">MAKKTSNEANGILLLKKWWFWLIFIVAVGTMVAFGKGTDTAETNASGTAVQTAIANFEEMATAASIEKAEADKQATEAIQAAEEKANAEAQAKAQAEAEAKLKDPANYRTDITYDQLAQAPDDYNSEMIVLSGRVIQMMQGEGSSQMLVAVDDKEGAVIFLGYESNINGSGISENDLIKFYGTAAGTISYESTLGETITVPAAFVNMMERQ</sequence>
<organism evidence="3 4">
    <name type="scientific">Trichococcus pasteurii</name>
    <dbReference type="NCBI Taxonomy" id="43064"/>
    <lineage>
        <taxon>Bacteria</taxon>
        <taxon>Bacillati</taxon>
        <taxon>Bacillota</taxon>
        <taxon>Bacilli</taxon>
        <taxon>Lactobacillales</taxon>
        <taxon>Carnobacteriaceae</taxon>
        <taxon>Trichococcus</taxon>
    </lineage>
</organism>
<evidence type="ECO:0000256" key="1">
    <source>
        <dbReference type="SAM" id="Coils"/>
    </source>
</evidence>
<keyword evidence="4" id="KW-1185">Reference proteome</keyword>
<evidence type="ECO:0000256" key="2">
    <source>
        <dbReference type="SAM" id="Phobius"/>
    </source>
</evidence>
<dbReference type="RefSeq" id="WP_086941932.1">
    <property type="nucleotide sequence ID" value="NZ_FONM01000022.1"/>
</dbReference>
<name>A0A1W1IDC0_9LACT</name>
<accession>A0A1W1IDC0</accession>
<protein>
    <recommendedName>
        <fullName evidence="5">TcdA-E operon negative regulator</fullName>
    </recommendedName>
</protein>
<feature type="transmembrane region" description="Helical" evidence="2">
    <location>
        <begin position="18"/>
        <end position="35"/>
    </location>
</feature>
<keyword evidence="2" id="KW-0472">Membrane</keyword>
<gene>
    <name evidence="3" type="ORF">TPAS_732</name>
</gene>
<reference evidence="4" key="1">
    <citation type="submission" date="2016-04" db="EMBL/GenBank/DDBJ databases">
        <authorList>
            <person name="Strepis N."/>
        </authorList>
    </citation>
    <scope>NUCLEOTIDE SEQUENCE [LARGE SCALE GENOMIC DNA]</scope>
</reference>
<evidence type="ECO:0008006" key="5">
    <source>
        <dbReference type="Google" id="ProtNLM"/>
    </source>
</evidence>
<evidence type="ECO:0000313" key="4">
    <source>
        <dbReference type="Proteomes" id="UP000195985"/>
    </source>
</evidence>
<keyword evidence="2" id="KW-0812">Transmembrane</keyword>
<evidence type="ECO:0000313" key="3">
    <source>
        <dbReference type="EMBL" id="SLM51057.1"/>
    </source>
</evidence>
<dbReference type="OrthoDB" id="1656098at2"/>
<dbReference type="Proteomes" id="UP000195985">
    <property type="component" value="Unassembled WGS sequence"/>
</dbReference>